<evidence type="ECO:0000259" key="7">
    <source>
        <dbReference type="Pfam" id="PF03460"/>
    </source>
</evidence>
<dbReference type="SUPFAM" id="SSF55124">
    <property type="entry name" value="Nitrite/Sulfite reductase N-terminal domain-like"/>
    <property type="match status" value="2"/>
</dbReference>
<accession>A0ABT3H6L9</accession>
<evidence type="ECO:0000256" key="4">
    <source>
        <dbReference type="ARBA" id="ARBA00023002"/>
    </source>
</evidence>
<dbReference type="NCBIfam" id="TIGR02435">
    <property type="entry name" value="CobG"/>
    <property type="match status" value="1"/>
</dbReference>
<evidence type="ECO:0000256" key="3">
    <source>
        <dbReference type="ARBA" id="ARBA00022723"/>
    </source>
</evidence>
<dbReference type="EC" id="1.14.13.83" evidence="8"/>
<dbReference type="InterPro" id="IPR005117">
    <property type="entry name" value="NiRdtase/SiRdtase_haem-b_fer"/>
</dbReference>
<dbReference type="SUPFAM" id="SSF56014">
    <property type="entry name" value="Nitrite and sulphite reductase 4Fe-4S domain-like"/>
    <property type="match status" value="2"/>
</dbReference>
<dbReference type="InterPro" id="IPR045854">
    <property type="entry name" value="NO2/SO3_Rdtase_4Fe4S_sf"/>
</dbReference>
<dbReference type="Proteomes" id="UP001209755">
    <property type="component" value="Unassembled WGS sequence"/>
</dbReference>
<evidence type="ECO:0000256" key="1">
    <source>
        <dbReference type="ARBA" id="ARBA00022485"/>
    </source>
</evidence>
<evidence type="ECO:0000256" key="5">
    <source>
        <dbReference type="ARBA" id="ARBA00023004"/>
    </source>
</evidence>
<dbReference type="InterPro" id="IPR012798">
    <property type="entry name" value="Cbl_synth_CobG-like"/>
</dbReference>
<dbReference type="GO" id="GO:0043818">
    <property type="term" value="F:precorrin-3B synthase activity"/>
    <property type="evidence" value="ECO:0007669"/>
    <property type="project" value="UniProtKB-EC"/>
</dbReference>
<sequence length="418" mass="42158">MRKGWCPSLLTPMASGDGFLARVKPTAATVSAEAARALAEAAQRYGNGLVDVTNRSNLQFRGFSPDGIAPFADVVFRHGLAHDSAPVEQVRNVAASPLGADDPTATFGAHRAARAIEAMLAMSPELFALPGKFGFSVDGGGALPLGDVGADVLFVPGSSGVAVRVAGAPLMADCAEEDVPAVARALALAFLDLAKARSDPPRRMRHLVDAVGAEAVFRHAGLAPVGKGTPVGRPAPRIGYGDLAGGSGFFLAGVAFGALEAGALSRLADLAEDFEDGTIRLTPWRSLVLVGIAAEAADAVAEGVAAAGLITDPADPRLAMVACSGTPACESATAATRVDAARIAASGVLDGLSGTTLHVSGCAKGCAHPRPAAVTLAGRNGAYDVILNGRADAAPHFTGLDVEGVIAVLATAPWSKPR</sequence>
<keyword evidence="6" id="KW-0411">Iron-sulfur</keyword>
<dbReference type="PANTHER" id="PTHR32439:SF9">
    <property type="entry name" value="BLR3264 PROTEIN"/>
    <property type="match status" value="1"/>
</dbReference>
<evidence type="ECO:0000313" key="8">
    <source>
        <dbReference type="EMBL" id="MCW2306030.1"/>
    </source>
</evidence>
<keyword evidence="9" id="KW-1185">Reference proteome</keyword>
<evidence type="ECO:0000313" key="9">
    <source>
        <dbReference type="Proteomes" id="UP001209755"/>
    </source>
</evidence>
<keyword evidence="4 8" id="KW-0560">Oxidoreductase</keyword>
<feature type="domain" description="Nitrite/Sulfite reductase ferredoxin-like" evidence="7">
    <location>
        <begin position="12"/>
        <end position="70"/>
    </location>
</feature>
<dbReference type="InterPro" id="IPR051329">
    <property type="entry name" value="NIR_SIR_4Fe-4S"/>
</dbReference>
<evidence type="ECO:0000256" key="2">
    <source>
        <dbReference type="ARBA" id="ARBA00022617"/>
    </source>
</evidence>
<keyword evidence="5" id="KW-0408">Iron</keyword>
<dbReference type="Gene3D" id="3.90.480.10">
    <property type="entry name" value="Sulfite Reductase Hemoprotein,Domain 2"/>
    <property type="match status" value="1"/>
</dbReference>
<dbReference type="Pfam" id="PF03460">
    <property type="entry name" value="NIR_SIR_ferr"/>
    <property type="match status" value="2"/>
</dbReference>
<dbReference type="RefSeq" id="WP_264599704.1">
    <property type="nucleotide sequence ID" value="NZ_JAOQNS010000001.1"/>
</dbReference>
<dbReference type="Gene3D" id="3.30.413.10">
    <property type="entry name" value="Sulfite Reductase Hemoprotein, domain 1"/>
    <property type="match status" value="2"/>
</dbReference>
<dbReference type="EMBL" id="JAOQNS010000001">
    <property type="protein sequence ID" value="MCW2306030.1"/>
    <property type="molecule type" value="Genomic_DNA"/>
</dbReference>
<dbReference type="InterPro" id="IPR036136">
    <property type="entry name" value="Nit/Sulf_reduc_fer-like_dom_sf"/>
</dbReference>
<proteinExistence type="predicted"/>
<comment type="caution">
    <text evidence="8">The sequence shown here is derived from an EMBL/GenBank/DDBJ whole genome shotgun (WGS) entry which is preliminary data.</text>
</comment>
<keyword evidence="3" id="KW-0479">Metal-binding</keyword>
<dbReference type="PANTHER" id="PTHR32439">
    <property type="entry name" value="FERREDOXIN--NITRITE REDUCTASE, CHLOROPLASTIC"/>
    <property type="match status" value="1"/>
</dbReference>
<gene>
    <name evidence="8" type="ORF">M2319_000346</name>
</gene>
<reference evidence="9" key="1">
    <citation type="submission" date="2023-07" db="EMBL/GenBank/DDBJ databases">
        <title>Genome sequencing of Purple Non-Sulfur Bacteria from various extreme environments.</title>
        <authorList>
            <person name="Mayer M."/>
        </authorList>
    </citation>
    <scope>NUCLEOTIDE SEQUENCE [LARGE SCALE GENOMIC DNA]</scope>
    <source>
        <strain evidence="9">DSM 17935</strain>
    </source>
</reference>
<feature type="domain" description="Nitrite/Sulfite reductase ferredoxin-like" evidence="7">
    <location>
        <begin position="254"/>
        <end position="306"/>
    </location>
</feature>
<keyword evidence="2" id="KW-0349">Heme</keyword>
<protein>
    <submittedName>
        <fullName evidence="8">Precorrin-3B synthase</fullName>
        <ecNumber evidence="8">1.14.13.83</ecNumber>
    </submittedName>
</protein>
<name>A0ABT3H6L9_9HYPH</name>
<organism evidence="8 9">
    <name type="scientific">Rhodobium gokarnense</name>
    <dbReference type="NCBI Taxonomy" id="364296"/>
    <lineage>
        <taxon>Bacteria</taxon>
        <taxon>Pseudomonadati</taxon>
        <taxon>Pseudomonadota</taxon>
        <taxon>Alphaproteobacteria</taxon>
        <taxon>Hyphomicrobiales</taxon>
        <taxon>Rhodobiaceae</taxon>
        <taxon>Rhodobium</taxon>
    </lineage>
</organism>
<evidence type="ECO:0000256" key="6">
    <source>
        <dbReference type="ARBA" id="ARBA00023014"/>
    </source>
</evidence>
<keyword evidence="1" id="KW-0004">4Fe-4S</keyword>